<gene>
    <name evidence="2" type="ORF">HaLaN_15326</name>
</gene>
<accession>A0A699Z791</accession>
<proteinExistence type="predicted"/>
<feature type="region of interest" description="Disordered" evidence="1">
    <location>
        <begin position="104"/>
        <end position="128"/>
    </location>
</feature>
<protein>
    <submittedName>
        <fullName evidence="2">Uncharacterized protein</fullName>
    </submittedName>
</protein>
<dbReference type="AlphaFoldDB" id="A0A699Z791"/>
<keyword evidence="3" id="KW-1185">Reference proteome</keyword>
<dbReference type="Proteomes" id="UP000485058">
    <property type="component" value="Unassembled WGS sequence"/>
</dbReference>
<evidence type="ECO:0000313" key="3">
    <source>
        <dbReference type="Proteomes" id="UP000485058"/>
    </source>
</evidence>
<organism evidence="2 3">
    <name type="scientific">Haematococcus lacustris</name>
    <name type="common">Green alga</name>
    <name type="synonym">Haematococcus pluvialis</name>
    <dbReference type="NCBI Taxonomy" id="44745"/>
    <lineage>
        <taxon>Eukaryota</taxon>
        <taxon>Viridiplantae</taxon>
        <taxon>Chlorophyta</taxon>
        <taxon>core chlorophytes</taxon>
        <taxon>Chlorophyceae</taxon>
        <taxon>CS clade</taxon>
        <taxon>Chlamydomonadales</taxon>
        <taxon>Haematococcaceae</taxon>
        <taxon>Haematococcus</taxon>
    </lineage>
</organism>
<dbReference type="EMBL" id="BLLF01001310">
    <property type="protein sequence ID" value="GFH18507.1"/>
    <property type="molecule type" value="Genomic_DNA"/>
</dbReference>
<evidence type="ECO:0000313" key="2">
    <source>
        <dbReference type="EMBL" id="GFH18507.1"/>
    </source>
</evidence>
<reference evidence="2 3" key="1">
    <citation type="submission" date="2020-02" db="EMBL/GenBank/DDBJ databases">
        <title>Draft genome sequence of Haematococcus lacustris strain NIES-144.</title>
        <authorList>
            <person name="Morimoto D."/>
            <person name="Nakagawa S."/>
            <person name="Yoshida T."/>
            <person name="Sawayama S."/>
        </authorList>
    </citation>
    <scope>NUCLEOTIDE SEQUENCE [LARGE SCALE GENOMIC DNA]</scope>
    <source>
        <strain evidence="2 3">NIES-144</strain>
    </source>
</reference>
<feature type="non-terminal residue" evidence="2">
    <location>
        <position position="1"/>
    </location>
</feature>
<name>A0A699Z791_HAELA</name>
<sequence>QLDSDCKQLTVEGRLASCLEHLEQQGVGLLNEVDQLLAQAVSDAAAQASLQARLSEAVSQHVADEAKAKAQMDVLELRCAAMEASTHSLQELNKGLEEQLVKLQQSSSEASEARKASAETTRTLRQQASMSFPACSSQRCRLNHRVHEPKQPELLNAPPEGMTASCNAPYLILACAAR</sequence>
<comment type="caution">
    <text evidence="2">The sequence shown here is derived from an EMBL/GenBank/DDBJ whole genome shotgun (WGS) entry which is preliminary data.</text>
</comment>
<evidence type="ECO:0000256" key="1">
    <source>
        <dbReference type="SAM" id="MobiDB-lite"/>
    </source>
</evidence>
<feature type="non-terminal residue" evidence="2">
    <location>
        <position position="178"/>
    </location>
</feature>